<gene>
    <name evidence="2" type="ORF">BDY21DRAFT_318834</name>
</gene>
<accession>A0A6A6P485</accession>
<organism evidence="2 3">
    <name type="scientific">Lineolata rhizophorae</name>
    <dbReference type="NCBI Taxonomy" id="578093"/>
    <lineage>
        <taxon>Eukaryota</taxon>
        <taxon>Fungi</taxon>
        <taxon>Dikarya</taxon>
        <taxon>Ascomycota</taxon>
        <taxon>Pezizomycotina</taxon>
        <taxon>Dothideomycetes</taxon>
        <taxon>Dothideomycetes incertae sedis</taxon>
        <taxon>Lineolatales</taxon>
        <taxon>Lineolataceae</taxon>
        <taxon>Lineolata</taxon>
    </lineage>
</organism>
<dbReference type="Proteomes" id="UP000799766">
    <property type="component" value="Unassembled WGS sequence"/>
</dbReference>
<keyword evidence="1" id="KW-1133">Transmembrane helix</keyword>
<dbReference type="AlphaFoldDB" id="A0A6A6P485"/>
<feature type="transmembrane region" description="Helical" evidence="1">
    <location>
        <begin position="338"/>
        <end position="361"/>
    </location>
</feature>
<dbReference type="OrthoDB" id="2896006at2759"/>
<evidence type="ECO:0000313" key="3">
    <source>
        <dbReference type="Proteomes" id="UP000799766"/>
    </source>
</evidence>
<evidence type="ECO:0000256" key="1">
    <source>
        <dbReference type="SAM" id="Phobius"/>
    </source>
</evidence>
<proteinExistence type="predicted"/>
<evidence type="ECO:0008006" key="4">
    <source>
        <dbReference type="Google" id="ProtNLM"/>
    </source>
</evidence>
<keyword evidence="1" id="KW-0472">Membrane</keyword>
<keyword evidence="3" id="KW-1185">Reference proteome</keyword>
<feature type="transmembrane region" description="Helical" evidence="1">
    <location>
        <begin position="249"/>
        <end position="271"/>
    </location>
</feature>
<dbReference type="EMBL" id="MU001677">
    <property type="protein sequence ID" value="KAF2458588.1"/>
    <property type="molecule type" value="Genomic_DNA"/>
</dbReference>
<name>A0A6A6P485_9PEZI</name>
<protein>
    <recommendedName>
        <fullName evidence="4">Ubiquitin carrier protein</fullName>
    </recommendedName>
</protein>
<evidence type="ECO:0000313" key="2">
    <source>
        <dbReference type="EMBL" id="KAF2458588.1"/>
    </source>
</evidence>
<reference evidence="2" key="1">
    <citation type="journal article" date="2020" name="Stud. Mycol.">
        <title>101 Dothideomycetes genomes: a test case for predicting lifestyles and emergence of pathogens.</title>
        <authorList>
            <person name="Haridas S."/>
            <person name="Albert R."/>
            <person name="Binder M."/>
            <person name="Bloem J."/>
            <person name="Labutti K."/>
            <person name="Salamov A."/>
            <person name="Andreopoulos B."/>
            <person name="Baker S."/>
            <person name="Barry K."/>
            <person name="Bills G."/>
            <person name="Bluhm B."/>
            <person name="Cannon C."/>
            <person name="Castanera R."/>
            <person name="Culley D."/>
            <person name="Daum C."/>
            <person name="Ezra D."/>
            <person name="Gonzalez J."/>
            <person name="Henrissat B."/>
            <person name="Kuo A."/>
            <person name="Liang C."/>
            <person name="Lipzen A."/>
            <person name="Lutzoni F."/>
            <person name="Magnuson J."/>
            <person name="Mondo S."/>
            <person name="Nolan M."/>
            <person name="Ohm R."/>
            <person name="Pangilinan J."/>
            <person name="Park H.-J."/>
            <person name="Ramirez L."/>
            <person name="Alfaro M."/>
            <person name="Sun H."/>
            <person name="Tritt A."/>
            <person name="Yoshinaga Y."/>
            <person name="Zwiers L.-H."/>
            <person name="Turgeon B."/>
            <person name="Goodwin S."/>
            <person name="Spatafora J."/>
            <person name="Crous P."/>
            <person name="Grigoriev I."/>
        </authorList>
    </citation>
    <scope>NUCLEOTIDE SEQUENCE</scope>
    <source>
        <strain evidence="2">ATCC 16933</strain>
    </source>
</reference>
<keyword evidence="1" id="KW-0812">Transmembrane</keyword>
<feature type="transmembrane region" description="Helical" evidence="1">
    <location>
        <begin position="35"/>
        <end position="59"/>
    </location>
</feature>
<sequence length="376" mass="40843">MTGSVVHKLVRRGVEYGSNYMAATPREGDHPKMPVWGVIILAMTLATFVFFLLSVGYTIGGIVTTLTMVETRTETVTIEAPSESGEPADPLLKGQDPMAETVTVRKTKPITSSIRSTIRHLHSIGGFRARWRGLSAFFAFAMADRFLTGLLARLMGGSWAAFCVAAVLAKLPVVQLNTAWTHIVISEPSPLPWYKRVPALRAVFKPLAPAVVVCELSVLACRFVVFGAWEVMGLDGPEPATPQSGKEVTIMALKIVAAFAIEICVFLFVVLPAHVTAVRIQASLLPDDHETIVPFDRSFGGKVVPAIMGGSGAVGFVDAWRSFGWEARWRLVKLYVKIFLIVNAVVIFAALILGLESFLIMGKDASKMVDFTPPPM</sequence>